<comment type="caution">
    <text evidence="2">The sequence shown here is derived from an EMBL/GenBank/DDBJ whole genome shotgun (WGS) entry which is preliminary data.</text>
</comment>
<feature type="region of interest" description="Disordered" evidence="1">
    <location>
        <begin position="179"/>
        <end position="233"/>
    </location>
</feature>
<evidence type="ECO:0000313" key="2">
    <source>
        <dbReference type="EMBL" id="KAH9369165.1"/>
    </source>
</evidence>
<organism evidence="2 3">
    <name type="scientific">Haemaphysalis longicornis</name>
    <name type="common">Bush tick</name>
    <dbReference type="NCBI Taxonomy" id="44386"/>
    <lineage>
        <taxon>Eukaryota</taxon>
        <taxon>Metazoa</taxon>
        <taxon>Ecdysozoa</taxon>
        <taxon>Arthropoda</taxon>
        <taxon>Chelicerata</taxon>
        <taxon>Arachnida</taxon>
        <taxon>Acari</taxon>
        <taxon>Parasitiformes</taxon>
        <taxon>Ixodida</taxon>
        <taxon>Ixodoidea</taxon>
        <taxon>Ixodidae</taxon>
        <taxon>Haemaphysalinae</taxon>
        <taxon>Haemaphysalis</taxon>
    </lineage>
</organism>
<name>A0A9J6G1I0_HAELO</name>
<dbReference type="AlphaFoldDB" id="A0A9J6G1I0"/>
<keyword evidence="3" id="KW-1185">Reference proteome</keyword>
<gene>
    <name evidence="2" type="ORF">HPB48_018914</name>
</gene>
<dbReference type="EMBL" id="JABSTR010000004">
    <property type="protein sequence ID" value="KAH9369165.1"/>
    <property type="molecule type" value="Genomic_DNA"/>
</dbReference>
<evidence type="ECO:0000256" key="1">
    <source>
        <dbReference type="SAM" id="MobiDB-lite"/>
    </source>
</evidence>
<protein>
    <submittedName>
        <fullName evidence="2">Uncharacterized protein</fullName>
    </submittedName>
</protein>
<feature type="compositionally biased region" description="Pro residues" evidence="1">
    <location>
        <begin position="184"/>
        <end position="199"/>
    </location>
</feature>
<proteinExistence type="predicted"/>
<reference evidence="2 3" key="1">
    <citation type="journal article" date="2020" name="Cell">
        <title>Large-Scale Comparative Analyses of Tick Genomes Elucidate Their Genetic Diversity and Vector Capacities.</title>
        <authorList>
            <consortium name="Tick Genome and Microbiome Consortium (TIGMIC)"/>
            <person name="Jia N."/>
            <person name="Wang J."/>
            <person name="Shi W."/>
            <person name="Du L."/>
            <person name="Sun Y."/>
            <person name="Zhan W."/>
            <person name="Jiang J.F."/>
            <person name="Wang Q."/>
            <person name="Zhang B."/>
            <person name="Ji P."/>
            <person name="Bell-Sakyi L."/>
            <person name="Cui X.M."/>
            <person name="Yuan T.T."/>
            <person name="Jiang B.G."/>
            <person name="Yang W.F."/>
            <person name="Lam T.T."/>
            <person name="Chang Q.C."/>
            <person name="Ding S.J."/>
            <person name="Wang X.J."/>
            <person name="Zhu J.G."/>
            <person name="Ruan X.D."/>
            <person name="Zhao L."/>
            <person name="Wei J.T."/>
            <person name="Ye R.Z."/>
            <person name="Que T.C."/>
            <person name="Du C.H."/>
            <person name="Zhou Y.H."/>
            <person name="Cheng J.X."/>
            <person name="Dai P.F."/>
            <person name="Guo W.B."/>
            <person name="Han X.H."/>
            <person name="Huang E.J."/>
            <person name="Li L.F."/>
            <person name="Wei W."/>
            <person name="Gao Y.C."/>
            <person name="Liu J.Z."/>
            <person name="Shao H.Z."/>
            <person name="Wang X."/>
            <person name="Wang C.C."/>
            <person name="Yang T.C."/>
            <person name="Huo Q.B."/>
            <person name="Li W."/>
            <person name="Chen H.Y."/>
            <person name="Chen S.E."/>
            <person name="Zhou L.G."/>
            <person name="Ni X.B."/>
            <person name="Tian J.H."/>
            <person name="Sheng Y."/>
            <person name="Liu T."/>
            <person name="Pan Y.S."/>
            <person name="Xia L.Y."/>
            <person name="Li J."/>
            <person name="Zhao F."/>
            <person name="Cao W.C."/>
        </authorList>
    </citation>
    <scope>NUCLEOTIDE SEQUENCE [LARGE SCALE GENOMIC DNA]</scope>
    <source>
        <strain evidence="2">HaeL-2018</strain>
    </source>
</reference>
<dbReference type="Proteomes" id="UP000821853">
    <property type="component" value="Chromosome 2"/>
</dbReference>
<evidence type="ECO:0000313" key="3">
    <source>
        <dbReference type="Proteomes" id="UP000821853"/>
    </source>
</evidence>
<sequence length="292" mass="31867">MFVLSLLSALSKLEKEEKRTTKLEQGLDCTPDDKENTVSSYLETSSHAPLKKEIVDITEVEDKCPDIIPPRNHGIGSDYSDIEMKYVETHITDRGPAYENGTEKRYPETFAATLGPSVYITKQREDDLTYAELSLPPSSHSTFSRSRPVCRAAVGSPAPSLSGPHEPPTEYADIDFAATRAHGRPPPPSLTTAPPPSPPSHGGRGWVPPRTSFDSWPKYTPEPPRSPLPASFLSKASGTLEGNHAGIRFLFPATAPGLFHPRSSGPVAGRVDIKRPPSPLPFRLLFAAEVRH</sequence>
<accession>A0A9J6G1I0</accession>
<dbReference type="VEuPathDB" id="VectorBase:HLOH_057128"/>